<reference evidence="14" key="1">
    <citation type="submission" date="2019-08" db="EMBL/GenBank/DDBJ databases">
        <title>Three high-quality genomes provides insights into domestication of ducks.</title>
        <authorList>
            <person name="Hou Z.C."/>
            <person name="Zhu F."/>
            <person name="Yin Z.T."/>
            <person name="Zhang F."/>
        </authorList>
    </citation>
    <scope>NUCLEOTIDE SEQUENCE [LARGE SCALE GENOMIC DNA]</scope>
</reference>
<dbReference type="Pfam" id="PF00096">
    <property type="entry name" value="zf-C2H2"/>
    <property type="match status" value="10"/>
</dbReference>
<feature type="compositionally biased region" description="Basic residues" evidence="12">
    <location>
        <begin position="219"/>
        <end position="232"/>
    </location>
</feature>
<dbReference type="PROSITE" id="PS00028">
    <property type="entry name" value="ZINC_FINGER_C2H2_1"/>
    <property type="match status" value="10"/>
</dbReference>
<keyword evidence="7" id="KW-0805">Transcription regulation</keyword>
<feature type="domain" description="C2H2-type" evidence="13">
    <location>
        <begin position="374"/>
        <end position="401"/>
    </location>
</feature>
<evidence type="ECO:0000256" key="9">
    <source>
        <dbReference type="ARBA" id="ARBA00023163"/>
    </source>
</evidence>
<dbReference type="GO" id="GO:0008270">
    <property type="term" value="F:zinc ion binding"/>
    <property type="evidence" value="ECO:0007669"/>
    <property type="project" value="UniProtKB-KW"/>
</dbReference>
<dbReference type="GO" id="GO:0000978">
    <property type="term" value="F:RNA polymerase II cis-regulatory region sequence-specific DNA binding"/>
    <property type="evidence" value="ECO:0007669"/>
    <property type="project" value="TreeGrafter"/>
</dbReference>
<feature type="domain" description="C2H2-type" evidence="13">
    <location>
        <begin position="467"/>
        <end position="494"/>
    </location>
</feature>
<evidence type="ECO:0000256" key="2">
    <source>
        <dbReference type="ARBA" id="ARBA00006991"/>
    </source>
</evidence>
<keyword evidence="9" id="KW-0804">Transcription</keyword>
<dbReference type="GO" id="GO:0001817">
    <property type="term" value="P:regulation of cytokine production"/>
    <property type="evidence" value="ECO:0007669"/>
    <property type="project" value="TreeGrafter"/>
</dbReference>
<evidence type="ECO:0000256" key="7">
    <source>
        <dbReference type="ARBA" id="ARBA00023015"/>
    </source>
</evidence>
<dbReference type="FunFam" id="3.30.160.60:FF:002343">
    <property type="entry name" value="Zinc finger protein 33A"/>
    <property type="match status" value="2"/>
</dbReference>
<feature type="domain" description="C2H2-type" evidence="13">
    <location>
        <begin position="123"/>
        <end position="150"/>
    </location>
</feature>
<dbReference type="InterPro" id="IPR036236">
    <property type="entry name" value="Znf_C2H2_sf"/>
</dbReference>
<feature type="region of interest" description="Disordered" evidence="12">
    <location>
        <begin position="394"/>
        <end position="434"/>
    </location>
</feature>
<feature type="domain" description="C2H2-type" evidence="13">
    <location>
        <begin position="439"/>
        <end position="466"/>
    </location>
</feature>
<dbReference type="Gene3D" id="3.30.160.60">
    <property type="entry name" value="Classic Zinc Finger"/>
    <property type="match status" value="10"/>
</dbReference>
<proteinExistence type="inferred from homology"/>
<evidence type="ECO:0000256" key="3">
    <source>
        <dbReference type="ARBA" id="ARBA00022723"/>
    </source>
</evidence>
<evidence type="ECO:0000256" key="6">
    <source>
        <dbReference type="ARBA" id="ARBA00022833"/>
    </source>
</evidence>
<dbReference type="PANTHER" id="PTHR24399">
    <property type="entry name" value="ZINC FINGER AND BTB DOMAIN-CONTAINING"/>
    <property type="match status" value="1"/>
</dbReference>
<keyword evidence="4" id="KW-0677">Repeat</keyword>
<dbReference type="SUPFAM" id="SSF57667">
    <property type="entry name" value="beta-beta-alpha zinc fingers"/>
    <property type="match status" value="6"/>
</dbReference>
<dbReference type="AlphaFoldDB" id="A0A8B9ZGD8"/>
<dbReference type="FunFam" id="3.30.160.60:FF:001498">
    <property type="entry name" value="Zinc finger protein 404"/>
    <property type="match status" value="2"/>
</dbReference>
<dbReference type="SMART" id="SM00355">
    <property type="entry name" value="ZnF_C2H2"/>
    <property type="match status" value="11"/>
</dbReference>
<evidence type="ECO:0000313" key="15">
    <source>
        <dbReference type="Proteomes" id="UP000694400"/>
    </source>
</evidence>
<dbReference type="Ensembl" id="ENSAPLT00020017861.1">
    <property type="protein sequence ID" value="ENSAPLP00020016537.1"/>
    <property type="gene ID" value="ENSAPLG00020011915.1"/>
</dbReference>
<feature type="domain" description="C2H2-type" evidence="13">
    <location>
        <begin position="318"/>
        <end position="345"/>
    </location>
</feature>
<feature type="domain" description="C2H2-type" evidence="13">
    <location>
        <begin position="495"/>
        <end position="522"/>
    </location>
</feature>
<reference evidence="14" key="2">
    <citation type="submission" date="2025-08" db="UniProtKB">
        <authorList>
            <consortium name="Ensembl"/>
        </authorList>
    </citation>
    <scope>IDENTIFICATION</scope>
</reference>
<feature type="region of interest" description="Disordered" evidence="12">
    <location>
        <begin position="81"/>
        <end position="103"/>
    </location>
</feature>
<evidence type="ECO:0000256" key="12">
    <source>
        <dbReference type="SAM" id="MobiDB-lite"/>
    </source>
</evidence>
<keyword evidence="10" id="KW-0539">Nucleus</keyword>
<dbReference type="Proteomes" id="UP000694400">
    <property type="component" value="Chromosome 2"/>
</dbReference>
<evidence type="ECO:0000259" key="13">
    <source>
        <dbReference type="PROSITE" id="PS50157"/>
    </source>
</evidence>
<dbReference type="FunFam" id="3.30.160.60:FF:002408">
    <property type="entry name" value="myeloid zinc finger 1"/>
    <property type="match status" value="1"/>
</dbReference>
<keyword evidence="8" id="KW-0238">DNA-binding</keyword>
<keyword evidence="6" id="KW-0862">Zinc</keyword>
<feature type="domain" description="C2H2-type" evidence="13">
    <location>
        <begin position="151"/>
        <end position="178"/>
    </location>
</feature>
<reference evidence="14" key="3">
    <citation type="submission" date="2025-09" db="UniProtKB">
        <authorList>
            <consortium name="Ensembl"/>
        </authorList>
    </citation>
    <scope>IDENTIFICATION</scope>
</reference>
<dbReference type="FunFam" id="3.30.160.60:FF:002716">
    <property type="entry name" value="Zinc finger protein 212"/>
    <property type="match status" value="1"/>
</dbReference>
<dbReference type="FunFam" id="3.30.160.60:FF:000902">
    <property type="entry name" value="Zinc finger protein 445"/>
    <property type="match status" value="1"/>
</dbReference>
<name>A0A8B9ZGD8_ANAPL</name>
<feature type="domain" description="C2H2-type" evidence="13">
    <location>
        <begin position="290"/>
        <end position="317"/>
    </location>
</feature>
<dbReference type="FunFam" id="3.30.160.60:FF:001344">
    <property type="entry name" value="Zinc finger protein 16 like"/>
    <property type="match status" value="1"/>
</dbReference>
<evidence type="ECO:0000256" key="10">
    <source>
        <dbReference type="ARBA" id="ARBA00023242"/>
    </source>
</evidence>
<dbReference type="PROSITE" id="PS50157">
    <property type="entry name" value="ZINC_FINGER_C2H2_2"/>
    <property type="match status" value="10"/>
</dbReference>
<sequence>PELGEILAIATGGRGSGRVLPPPRVVRALCTAAEASEMDVLNLFWNLVEPGRTSKVEQPDEKPGVAAGSLELYPAGAGGSGRWFHGGQRAPERAGVERDGAPSLSPLPSRVACWAPQLGNGPFRCAQCGKGFRQKQSLITHERIHTGEKPYRCGDCGKSFSQRPNLLTHRRVHTGERPFPCTQCGKSFSQKANLLAHQRIHAANEKCQKCFKDKVSLKAHQKTHAPRQRRCPGRGPAPTLPFGAAPTLLQPGGPEQDNPFAFPGGEEGFGDEKALVIHSQAEEEEAGKEFKCILCGECFGQQPSLARHQKHHAGERAFICAECGKAFSLKHNLIIHQRIHTGERPYQCGVCQKSFSLKQNLLTHQRIHSGEKPFSCGRCGKRFREQRFLLNHQRTHAEDRPAADAEDGSGAATAAASSRSPRPEPHEEAGGPGAASGPFACARCGKGFSCRSSLATHQRTHTGERPFACPDCGKSFSQKGSLKIHQRTHTGETPFSCAQCGKSFAQKVNLTAHQRSHGAENAHT</sequence>
<feature type="region of interest" description="Disordered" evidence="12">
    <location>
        <begin position="219"/>
        <end position="265"/>
    </location>
</feature>
<keyword evidence="5 11" id="KW-0863">Zinc-finger</keyword>
<evidence type="ECO:0000256" key="4">
    <source>
        <dbReference type="ARBA" id="ARBA00022737"/>
    </source>
</evidence>
<feature type="compositionally biased region" description="Low complexity" evidence="12">
    <location>
        <begin position="408"/>
        <end position="420"/>
    </location>
</feature>
<dbReference type="FunFam" id="3.30.160.60:FF:000446">
    <property type="entry name" value="Zinc finger protein"/>
    <property type="match status" value="1"/>
</dbReference>
<evidence type="ECO:0000256" key="8">
    <source>
        <dbReference type="ARBA" id="ARBA00023125"/>
    </source>
</evidence>
<dbReference type="PANTHER" id="PTHR24399:SF73">
    <property type="entry name" value="ZINC FINGER PROTEIN 572"/>
    <property type="match status" value="1"/>
</dbReference>
<evidence type="ECO:0000256" key="11">
    <source>
        <dbReference type="PROSITE-ProRule" id="PRU00042"/>
    </source>
</evidence>
<evidence type="ECO:0000256" key="5">
    <source>
        <dbReference type="ARBA" id="ARBA00022771"/>
    </source>
</evidence>
<feature type="compositionally biased region" description="Basic and acidic residues" evidence="12">
    <location>
        <begin position="90"/>
        <end position="100"/>
    </location>
</feature>
<keyword evidence="3" id="KW-0479">Metal-binding</keyword>
<dbReference type="GO" id="GO:0002682">
    <property type="term" value="P:regulation of immune system process"/>
    <property type="evidence" value="ECO:0007669"/>
    <property type="project" value="TreeGrafter"/>
</dbReference>
<comment type="subcellular location">
    <subcellularLocation>
        <location evidence="1">Nucleus</location>
    </subcellularLocation>
</comment>
<dbReference type="InterPro" id="IPR013087">
    <property type="entry name" value="Znf_C2H2_type"/>
</dbReference>
<comment type="similarity">
    <text evidence="2">Belongs to the krueppel C2H2-type zinc-finger protein family.</text>
</comment>
<protein>
    <recommendedName>
        <fullName evidence="13">C2H2-type domain-containing protein</fullName>
    </recommendedName>
</protein>
<accession>A0A8B9ZGD8</accession>
<feature type="domain" description="C2H2-type" evidence="13">
    <location>
        <begin position="346"/>
        <end position="373"/>
    </location>
</feature>
<organism evidence="14 15">
    <name type="scientific">Anas platyrhynchos</name>
    <name type="common">Mallard</name>
    <name type="synonym">Anas boschas</name>
    <dbReference type="NCBI Taxonomy" id="8839"/>
    <lineage>
        <taxon>Eukaryota</taxon>
        <taxon>Metazoa</taxon>
        <taxon>Chordata</taxon>
        <taxon>Craniata</taxon>
        <taxon>Vertebrata</taxon>
        <taxon>Euteleostomi</taxon>
        <taxon>Archelosauria</taxon>
        <taxon>Archosauria</taxon>
        <taxon>Dinosauria</taxon>
        <taxon>Saurischia</taxon>
        <taxon>Theropoda</taxon>
        <taxon>Coelurosauria</taxon>
        <taxon>Aves</taxon>
        <taxon>Neognathae</taxon>
        <taxon>Galloanserae</taxon>
        <taxon>Anseriformes</taxon>
        <taxon>Anatidae</taxon>
        <taxon>Anatinae</taxon>
        <taxon>Anas</taxon>
    </lineage>
</organism>
<feature type="domain" description="C2H2-type" evidence="13">
    <location>
        <begin position="179"/>
        <end position="206"/>
    </location>
</feature>
<dbReference type="GO" id="GO:0001227">
    <property type="term" value="F:DNA-binding transcription repressor activity, RNA polymerase II-specific"/>
    <property type="evidence" value="ECO:0007669"/>
    <property type="project" value="TreeGrafter"/>
</dbReference>
<evidence type="ECO:0000313" key="14">
    <source>
        <dbReference type="Ensembl" id="ENSAPLP00020016537.1"/>
    </source>
</evidence>
<dbReference type="GO" id="GO:0005654">
    <property type="term" value="C:nucleoplasm"/>
    <property type="evidence" value="ECO:0007669"/>
    <property type="project" value="TreeGrafter"/>
</dbReference>
<evidence type="ECO:0000256" key="1">
    <source>
        <dbReference type="ARBA" id="ARBA00004123"/>
    </source>
</evidence>